<dbReference type="Gene3D" id="3.20.20.60">
    <property type="entry name" value="Phosphoenolpyruvate-binding domains"/>
    <property type="match status" value="1"/>
</dbReference>
<dbReference type="GO" id="GO:0005737">
    <property type="term" value="C:cytoplasm"/>
    <property type="evidence" value="ECO:0007669"/>
    <property type="project" value="TreeGrafter"/>
</dbReference>
<evidence type="ECO:0000256" key="1">
    <source>
        <dbReference type="ARBA" id="ARBA00005568"/>
    </source>
</evidence>
<dbReference type="EMBL" id="CP015625">
    <property type="protein sequence ID" value="AQT46516.1"/>
    <property type="molecule type" value="Genomic_DNA"/>
</dbReference>
<dbReference type="InterPro" id="IPR015813">
    <property type="entry name" value="Pyrv/PenolPyrv_kinase-like_dom"/>
</dbReference>
<keyword evidence="3 5" id="KW-0456">Lyase</keyword>
<evidence type="ECO:0000259" key="4">
    <source>
        <dbReference type="Pfam" id="PF03328"/>
    </source>
</evidence>
<evidence type="ECO:0000256" key="2">
    <source>
        <dbReference type="ARBA" id="ARBA00022723"/>
    </source>
</evidence>
<dbReference type="GO" id="GO:0046872">
    <property type="term" value="F:metal ion binding"/>
    <property type="evidence" value="ECO:0007669"/>
    <property type="project" value="UniProtKB-KW"/>
</dbReference>
<dbReference type="KEGG" id="bapi:BBC0122_003820"/>
<feature type="domain" description="HpcH/HpaI aldolase/citrate lyase" evidence="4">
    <location>
        <begin position="19"/>
        <end position="240"/>
    </location>
</feature>
<dbReference type="SUPFAM" id="SSF51621">
    <property type="entry name" value="Phosphoenolpyruvate/pyruvate domain"/>
    <property type="match status" value="1"/>
</dbReference>
<dbReference type="Pfam" id="PF03328">
    <property type="entry name" value="HpcH_HpaI"/>
    <property type="match status" value="1"/>
</dbReference>
<comment type="similarity">
    <text evidence="1">Belongs to the HpcH/HpaI aldolase family.</text>
</comment>
<accession>A0A1U9MF85</accession>
<dbReference type="PANTHER" id="PTHR30502">
    <property type="entry name" value="2-KETO-3-DEOXY-L-RHAMNONATE ALDOLASE"/>
    <property type="match status" value="1"/>
</dbReference>
<dbReference type="PANTHER" id="PTHR30502:SF0">
    <property type="entry name" value="PHOSPHOENOLPYRUVATE CARBOXYLASE FAMILY PROTEIN"/>
    <property type="match status" value="1"/>
</dbReference>
<gene>
    <name evidence="5" type="ORF">BBC0122_003820</name>
</gene>
<evidence type="ECO:0000313" key="5">
    <source>
        <dbReference type="EMBL" id="AQT46516.1"/>
    </source>
</evidence>
<keyword evidence="6" id="KW-1185">Reference proteome</keyword>
<sequence>MMTQQGNSFKANLHKKKLIGLWVSLCSPASAEICARSGADWVLVDMEHAPNEVAGVADQLRAAEHATAVIVRPPESTQTYAKRLLDIGVKTIMFPMIDTPEQAKAVVSWTRYPPHGIRGISGVIRASDYGRDSQYRERLEEEICVIVQAETPQAIANIPAIAAVKGIDAIFIGPGDLSASMGYTGNANAPEVRRVIKEALGTIKSNGKGAGVLGYGAPLAHEFFAEGADFVAVGADTWLLARETAGLVKACRT</sequence>
<dbReference type="Proteomes" id="UP000189632">
    <property type="component" value="Chromosome"/>
</dbReference>
<organism evidence="5 6">
    <name type="scientific">Bartonella choladocola</name>
    <dbReference type="NCBI Taxonomy" id="2750995"/>
    <lineage>
        <taxon>Bacteria</taxon>
        <taxon>Pseudomonadati</taxon>
        <taxon>Pseudomonadota</taxon>
        <taxon>Alphaproteobacteria</taxon>
        <taxon>Hyphomicrobiales</taxon>
        <taxon>Bartonellaceae</taxon>
        <taxon>Bartonella</taxon>
    </lineage>
</organism>
<reference evidence="5 6" key="1">
    <citation type="submission" date="2016-11" db="EMBL/GenBank/DDBJ databases">
        <title>Comparative genomics of Bartonella apis.</title>
        <authorList>
            <person name="Engel P."/>
        </authorList>
    </citation>
    <scope>NUCLEOTIDE SEQUENCE [LARGE SCALE GENOMIC DNA]</scope>
    <source>
        <strain evidence="5 6">BBC0122</strain>
    </source>
</reference>
<dbReference type="RefSeq" id="WP_077990776.1">
    <property type="nucleotide sequence ID" value="NZ_CP015625.1"/>
</dbReference>
<dbReference type="GO" id="GO:0016832">
    <property type="term" value="F:aldehyde-lyase activity"/>
    <property type="evidence" value="ECO:0007669"/>
    <property type="project" value="TreeGrafter"/>
</dbReference>
<keyword evidence="2" id="KW-0479">Metal-binding</keyword>
<name>A0A1U9MF85_9HYPH</name>
<dbReference type="AlphaFoldDB" id="A0A1U9MF85"/>
<evidence type="ECO:0000313" key="6">
    <source>
        <dbReference type="Proteomes" id="UP000189632"/>
    </source>
</evidence>
<dbReference type="InterPro" id="IPR040442">
    <property type="entry name" value="Pyrv_kinase-like_dom_sf"/>
</dbReference>
<dbReference type="InterPro" id="IPR050251">
    <property type="entry name" value="HpcH-HpaI_aldolase"/>
</dbReference>
<evidence type="ECO:0000256" key="3">
    <source>
        <dbReference type="ARBA" id="ARBA00023239"/>
    </source>
</evidence>
<proteinExistence type="inferred from homology"/>
<dbReference type="InterPro" id="IPR005000">
    <property type="entry name" value="Aldolase/citrate-lyase_domain"/>
</dbReference>
<dbReference type="EC" id="4.1.2.52" evidence="5"/>
<protein>
    <submittedName>
        <fullName evidence="5">4-hydroxy-2-oxoheptanedioate aldolase</fullName>
        <ecNumber evidence="5">4.1.2.52</ecNumber>
    </submittedName>
</protein>